<protein>
    <submittedName>
        <fullName evidence="2">Uncharacterized protein</fullName>
    </submittedName>
</protein>
<proteinExistence type="predicted"/>
<evidence type="ECO:0000313" key="2">
    <source>
        <dbReference type="EMBL" id="OLY85493.1"/>
    </source>
</evidence>
<evidence type="ECO:0000256" key="1">
    <source>
        <dbReference type="SAM" id="SignalP"/>
    </source>
</evidence>
<keyword evidence="3" id="KW-1185">Reference proteome</keyword>
<evidence type="ECO:0000313" key="3">
    <source>
        <dbReference type="Proteomes" id="UP000187455"/>
    </source>
</evidence>
<dbReference type="EMBL" id="LSSL01000095">
    <property type="protein sequence ID" value="OLY85493.1"/>
    <property type="molecule type" value="Genomic_DNA"/>
</dbReference>
<accession>A0A1R0H8P6</accession>
<dbReference type="AlphaFoldDB" id="A0A1R0H8P6"/>
<sequence>MRLTALASLFVWSMGWVVSGQGYVVESCEGLLGGNSLDGRDSSFLKITDKEFDFINDKITEICKNYICRIEFNFGRGRGRGIKANLGCDYSGKNYPGPNSLACMRFLAIQLRLGTSYIRDNSYKYISKSSSLSIIPIRTELKRGQKRAAVVQNSFANPEYPYK</sequence>
<feature type="signal peptide" evidence="1">
    <location>
        <begin position="1"/>
        <end position="22"/>
    </location>
</feature>
<name>A0A1R0H8P6_9FUNG</name>
<dbReference type="Proteomes" id="UP000187455">
    <property type="component" value="Unassembled WGS sequence"/>
</dbReference>
<gene>
    <name evidence="2" type="ORF">AYI68_g324</name>
</gene>
<feature type="chain" id="PRO_5012909626" evidence="1">
    <location>
        <begin position="23"/>
        <end position="163"/>
    </location>
</feature>
<reference evidence="2 3" key="1">
    <citation type="journal article" date="2016" name="Mol. Biol. Evol.">
        <title>Genome-Wide Survey of Gut Fungi (Harpellales) Reveals the First Horizontally Transferred Ubiquitin Gene from a Mosquito Host.</title>
        <authorList>
            <person name="Wang Y."/>
            <person name="White M.M."/>
            <person name="Kvist S."/>
            <person name="Moncalvo J.M."/>
        </authorList>
    </citation>
    <scope>NUCLEOTIDE SEQUENCE [LARGE SCALE GENOMIC DNA]</scope>
    <source>
        <strain evidence="2 3">ALG-7-W6</strain>
    </source>
</reference>
<organism evidence="2 3">
    <name type="scientific">Smittium mucronatum</name>
    <dbReference type="NCBI Taxonomy" id="133383"/>
    <lineage>
        <taxon>Eukaryota</taxon>
        <taxon>Fungi</taxon>
        <taxon>Fungi incertae sedis</taxon>
        <taxon>Zoopagomycota</taxon>
        <taxon>Kickxellomycotina</taxon>
        <taxon>Harpellomycetes</taxon>
        <taxon>Harpellales</taxon>
        <taxon>Legeriomycetaceae</taxon>
        <taxon>Smittium</taxon>
    </lineage>
</organism>
<comment type="caution">
    <text evidence="2">The sequence shown here is derived from an EMBL/GenBank/DDBJ whole genome shotgun (WGS) entry which is preliminary data.</text>
</comment>
<keyword evidence="1" id="KW-0732">Signal</keyword>